<accession>A0AAW2FHB7</accession>
<evidence type="ECO:0000313" key="1">
    <source>
        <dbReference type="EMBL" id="KAL0114424.1"/>
    </source>
</evidence>
<dbReference type="Proteomes" id="UP001430953">
    <property type="component" value="Unassembled WGS sequence"/>
</dbReference>
<evidence type="ECO:0000313" key="2">
    <source>
        <dbReference type="Proteomes" id="UP001430953"/>
    </source>
</evidence>
<sequence length="82" mass="9882">MIVIFDSAFPSITFQENLSRDIKQQNVNVWRHDASSHFRYFFRWKFITLSNTIVDGKRCKKKKRKKNHVSHASYFSVLLIYI</sequence>
<gene>
    <name evidence="1" type="ORF">PUN28_011581</name>
</gene>
<protein>
    <submittedName>
        <fullName evidence="1">Uncharacterized protein</fullName>
    </submittedName>
</protein>
<proteinExistence type="predicted"/>
<organism evidence="1 2">
    <name type="scientific">Cardiocondyla obscurior</name>
    <dbReference type="NCBI Taxonomy" id="286306"/>
    <lineage>
        <taxon>Eukaryota</taxon>
        <taxon>Metazoa</taxon>
        <taxon>Ecdysozoa</taxon>
        <taxon>Arthropoda</taxon>
        <taxon>Hexapoda</taxon>
        <taxon>Insecta</taxon>
        <taxon>Pterygota</taxon>
        <taxon>Neoptera</taxon>
        <taxon>Endopterygota</taxon>
        <taxon>Hymenoptera</taxon>
        <taxon>Apocrita</taxon>
        <taxon>Aculeata</taxon>
        <taxon>Formicoidea</taxon>
        <taxon>Formicidae</taxon>
        <taxon>Myrmicinae</taxon>
        <taxon>Cardiocondyla</taxon>
    </lineage>
</organism>
<dbReference type="EMBL" id="JADYXP020000011">
    <property type="protein sequence ID" value="KAL0114424.1"/>
    <property type="molecule type" value="Genomic_DNA"/>
</dbReference>
<reference evidence="1 2" key="1">
    <citation type="submission" date="2023-03" db="EMBL/GenBank/DDBJ databases">
        <title>High recombination rates correlate with genetic variation in Cardiocondyla obscurior ants.</title>
        <authorList>
            <person name="Errbii M."/>
        </authorList>
    </citation>
    <scope>NUCLEOTIDE SEQUENCE [LARGE SCALE GENOMIC DNA]</scope>
    <source>
        <strain evidence="1">Alpha-2009</strain>
        <tissue evidence="1">Whole body</tissue>
    </source>
</reference>
<dbReference type="AlphaFoldDB" id="A0AAW2FHB7"/>
<keyword evidence="2" id="KW-1185">Reference proteome</keyword>
<name>A0AAW2FHB7_9HYME</name>
<comment type="caution">
    <text evidence="1">The sequence shown here is derived from an EMBL/GenBank/DDBJ whole genome shotgun (WGS) entry which is preliminary data.</text>
</comment>